<protein>
    <submittedName>
        <fullName evidence="2">Class I SAM-dependent methyltransferase</fullName>
    </submittedName>
</protein>
<dbReference type="AlphaFoldDB" id="A0A932HV48"/>
<gene>
    <name evidence="2" type="ORF">HYZ11_00390</name>
</gene>
<comment type="caution">
    <text evidence="2">The sequence shown here is derived from an EMBL/GenBank/DDBJ whole genome shotgun (WGS) entry which is preliminary data.</text>
</comment>
<dbReference type="Pfam" id="PF13489">
    <property type="entry name" value="Methyltransf_23"/>
    <property type="match status" value="1"/>
</dbReference>
<dbReference type="InterPro" id="IPR029063">
    <property type="entry name" value="SAM-dependent_MTases_sf"/>
</dbReference>
<reference evidence="2" key="1">
    <citation type="submission" date="2020-07" db="EMBL/GenBank/DDBJ databases">
        <title>Huge and variable diversity of episymbiotic CPR bacteria and DPANN archaea in groundwater ecosystems.</title>
        <authorList>
            <person name="He C.Y."/>
            <person name="Keren R."/>
            <person name="Whittaker M."/>
            <person name="Farag I.F."/>
            <person name="Doudna J."/>
            <person name="Cate J.H.D."/>
            <person name="Banfield J.F."/>
        </authorList>
    </citation>
    <scope>NUCLEOTIDE SEQUENCE</scope>
    <source>
        <strain evidence="2">NC_groundwater_763_Ag_S-0.2um_68_21</strain>
    </source>
</reference>
<proteinExistence type="predicted"/>
<dbReference type="PANTHER" id="PTHR43861:SF3">
    <property type="entry name" value="PUTATIVE (AFU_ORTHOLOGUE AFUA_2G14390)-RELATED"/>
    <property type="match status" value="1"/>
</dbReference>
<dbReference type="Gene3D" id="3.40.50.150">
    <property type="entry name" value="Vaccinia Virus protein VP39"/>
    <property type="match status" value="1"/>
</dbReference>
<evidence type="ECO:0000313" key="2">
    <source>
        <dbReference type="EMBL" id="MBI3126046.1"/>
    </source>
</evidence>
<dbReference type="SUPFAM" id="SSF53335">
    <property type="entry name" value="S-adenosyl-L-methionine-dependent methyltransferases"/>
    <property type="match status" value="1"/>
</dbReference>
<dbReference type="GO" id="GO:0008168">
    <property type="term" value="F:methyltransferase activity"/>
    <property type="evidence" value="ECO:0007669"/>
    <property type="project" value="UniProtKB-KW"/>
</dbReference>
<evidence type="ECO:0000313" key="3">
    <source>
        <dbReference type="Proteomes" id="UP000782312"/>
    </source>
</evidence>
<keyword evidence="2" id="KW-0489">Methyltransferase</keyword>
<keyword evidence="1" id="KW-0808">Transferase</keyword>
<organism evidence="2 3">
    <name type="scientific">Tectimicrobiota bacterium</name>
    <dbReference type="NCBI Taxonomy" id="2528274"/>
    <lineage>
        <taxon>Bacteria</taxon>
        <taxon>Pseudomonadati</taxon>
        <taxon>Nitrospinota/Tectimicrobiota group</taxon>
        <taxon>Candidatus Tectimicrobiota</taxon>
    </lineage>
</organism>
<name>A0A932HV48_UNCTE</name>
<dbReference type="Proteomes" id="UP000782312">
    <property type="component" value="Unassembled WGS sequence"/>
</dbReference>
<dbReference type="EMBL" id="JACPUR010000001">
    <property type="protein sequence ID" value="MBI3126046.1"/>
    <property type="molecule type" value="Genomic_DNA"/>
</dbReference>
<dbReference type="GO" id="GO:0032259">
    <property type="term" value="P:methylation"/>
    <property type="evidence" value="ECO:0007669"/>
    <property type="project" value="UniProtKB-KW"/>
</dbReference>
<evidence type="ECO:0000256" key="1">
    <source>
        <dbReference type="ARBA" id="ARBA00022679"/>
    </source>
</evidence>
<dbReference type="PANTHER" id="PTHR43861">
    <property type="entry name" value="TRANS-ACONITATE 2-METHYLTRANSFERASE-RELATED"/>
    <property type="match status" value="1"/>
</dbReference>
<sequence>MSGGPERCYLCGGREFEIAATQLRYERDQVGYRCRSCSLVFLHPPMTPEEERRFYEEEYGIIYSAEKSTTPRDLFQARQGDARMYLDWVESYLKPADACLEVGCASGYFLDQLRGRVSSVAGIETHLELRRYCEEMGISMISSLEACEAASMDRLFAFFVLEHLGDPREFLDSARRACRRGGNIFLVVPNVDDVLLSVYDIPAFRDFYFTPAHQFYYSQKTLDRLFREAGFSRWEIHPKQRYDLSNHMHWMMAGRPGGMGRYNRIFSPALNETYAEDLKAKFLCDTLFAVVFVD</sequence>
<accession>A0A932HV48</accession>